<comment type="caution">
    <text evidence="1">The sequence shown here is derived from an EMBL/GenBank/DDBJ whole genome shotgun (WGS) entry which is preliminary data.</text>
</comment>
<name>A0ABW5B3K2_9BACT</name>
<dbReference type="Proteomes" id="UP001597414">
    <property type="component" value="Unassembled WGS sequence"/>
</dbReference>
<keyword evidence="2" id="KW-1185">Reference proteome</keyword>
<accession>A0ABW5B3K2</accession>
<dbReference type="EMBL" id="JBHUIV010000003">
    <property type="protein sequence ID" value="MFD2200160.1"/>
    <property type="molecule type" value="Genomic_DNA"/>
</dbReference>
<dbReference type="RefSeq" id="WP_380799743.1">
    <property type="nucleotide sequence ID" value="NZ_JBHUIV010000003.1"/>
</dbReference>
<protein>
    <submittedName>
        <fullName evidence="1">Uncharacterized protein</fullName>
    </submittedName>
</protein>
<evidence type="ECO:0000313" key="1">
    <source>
        <dbReference type="EMBL" id="MFD2200160.1"/>
    </source>
</evidence>
<evidence type="ECO:0000313" key="2">
    <source>
        <dbReference type="Proteomes" id="UP001597414"/>
    </source>
</evidence>
<organism evidence="1 2">
    <name type="scientific">Shivajiella indica</name>
    <dbReference type="NCBI Taxonomy" id="872115"/>
    <lineage>
        <taxon>Bacteria</taxon>
        <taxon>Pseudomonadati</taxon>
        <taxon>Bacteroidota</taxon>
        <taxon>Cytophagia</taxon>
        <taxon>Cytophagales</taxon>
        <taxon>Cyclobacteriaceae</taxon>
        <taxon>Shivajiella</taxon>
    </lineage>
</organism>
<proteinExistence type="predicted"/>
<reference evidence="2" key="1">
    <citation type="journal article" date="2019" name="Int. J. Syst. Evol. Microbiol.">
        <title>The Global Catalogue of Microorganisms (GCM) 10K type strain sequencing project: providing services to taxonomists for standard genome sequencing and annotation.</title>
        <authorList>
            <consortium name="The Broad Institute Genomics Platform"/>
            <consortium name="The Broad Institute Genome Sequencing Center for Infectious Disease"/>
            <person name="Wu L."/>
            <person name="Ma J."/>
        </authorList>
    </citation>
    <scope>NUCLEOTIDE SEQUENCE [LARGE SCALE GENOMIC DNA]</scope>
    <source>
        <strain evidence="2">KCTC 19812</strain>
    </source>
</reference>
<sequence>MKYHLRINLILFLLLIFQGYANGQGKSELPLFSESQPLEMRLSFSSKDLKKEKADSVYFPSIMHYKIPGGSWDSIKVDIRARGNFRRNQCFFPPIRVKIKKKDGNGTVFEGNKALKLVVPCKNAKADNDQIVKEYMCYKMNEQVSPFFFSTRAVNLILTDESTKNPKSYEVKAFLIEDDDLVAERAGGKIAGGRQILPGRLQEIAAVQVDFFQFMIANTDWSAVAQHNIKIIQMPTNDFVPVAYDFDMSGIVNSYYSTTSEMLNISSVRERLYRGFCRSEAAMQQVRQEYLAAESNIMQVVNGFESELGPKEVSDIKKYMEDFFAILKSDKLFSEQILSKCRTN</sequence>
<gene>
    <name evidence="1" type="ORF">ACFSKV_01190</name>
</gene>